<feature type="transmembrane region" description="Helical" evidence="2">
    <location>
        <begin position="622"/>
        <end position="646"/>
    </location>
</feature>
<feature type="transmembrane region" description="Helical" evidence="2">
    <location>
        <begin position="1262"/>
        <end position="1282"/>
    </location>
</feature>
<feature type="transmembrane region" description="Helical" evidence="2">
    <location>
        <begin position="1205"/>
        <end position="1229"/>
    </location>
</feature>
<feature type="compositionally biased region" description="Pro residues" evidence="1">
    <location>
        <begin position="154"/>
        <end position="169"/>
    </location>
</feature>
<feature type="transmembrane region" description="Helical" evidence="2">
    <location>
        <begin position="498"/>
        <end position="519"/>
    </location>
</feature>
<protein>
    <submittedName>
        <fullName evidence="3">Uncharacterized protein</fullName>
    </submittedName>
</protein>
<feature type="transmembrane region" description="Helical" evidence="2">
    <location>
        <begin position="573"/>
        <end position="592"/>
    </location>
</feature>
<evidence type="ECO:0000313" key="3">
    <source>
        <dbReference type="EMBL" id="XCH29005.1"/>
    </source>
</evidence>
<feature type="transmembrane region" description="Helical" evidence="2">
    <location>
        <begin position="1310"/>
        <end position="1329"/>
    </location>
</feature>
<feature type="transmembrane region" description="Helical" evidence="2">
    <location>
        <begin position="1507"/>
        <end position="1526"/>
    </location>
</feature>
<accession>A0AAU8FYI7</accession>
<keyword evidence="2" id="KW-0812">Transmembrane</keyword>
<feature type="transmembrane region" description="Helical" evidence="2">
    <location>
        <begin position="470"/>
        <end position="489"/>
    </location>
</feature>
<feature type="region of interest" description="Disordered" evidence="1">
    <location>
        <begin position="50"/>
        <end position="80"/>
    </location>
</feature>
<feature type="transmembrane region" description="Helical" evidence="2">
    <location>
        <begin position="1480"/>
        <end position="1501"/>
    </location>
</feature>
<feature type="region of interest" description="Disordered" evidence="1">
    <location>
        <begin position="1532"/>
        <end position="1569"/>
    </location>
</feature>
<feature type="transmembrane region" description="Helical" evidence="2">
    <location>
        <begin position="598"/>
        <end position="615"/>
    </location>
</feature>
<feature type="transmembrane region" description="Helical" evidence="2">
    <location>
        <begin position="1235"/>
        <end position="1255"/>
    </location>
</feature>
<feature type="transmembrane region" description="Helical" evidence="2">
    <location>
        <begin position="1160"/>
        <end position="1184"/>
    </location>
</feature>
<sequence>MTFPAAALPPARTLPARRGATGTRATALAAAVALTLLALLGTVAAPAAAATPSGTTATATGTTSAAATGRTTGTAPTHDPRPVVLVAVAGLYWSDVSPTATPTLWSMIRTGSVASLGVGRTSCATDAWLTLSAGQMVSSSDPAADEPVEAPPVSAEPPTPGCPPLPVPTPTTSGATAPEALPADVPGWATLTAPSEEEAAAPTTHHAPGTLATRLAETGVCTTAVGPGAAVMLADANGHVERYASALAALPEGGLDACDVTVVDQGEIVDSSPGRGQSLDALDEALARVMDEVDRGTRVLVAGVPSGPVGEPGLPVVVDWRKGEPTSRWLHSPSTQKDGIVQLVDLTATVVEEAGGSTEGLDGAPLSLGEVRRMDVARTVENRQYLNVLTSTIPTLYPVLVGLLVATLVVALGGALWVRRAAARRGLPARPGPAGLRVLSAVLLVAAAAPVAASLASLSRWWVWSAPAPALTLALAVSAVAVALVAWAASRLLPRRPWALPTALAGVTWLVLTVDGATGTTLQQASLLGTSAVAGFTRFYGFNNVTFAVYAVAGLVLAGGLASTALARGRRRLAAWLVVAVGAVTIVIDGWPAFGADFGGILALVPAFAVLALLVGRVRITWLRALVVAGLTVLVVAVVAVVDWLLPGGSSHLGGFVQTVLDGAALEVIGRKALGAWHTVAQPAGAVAAVLVVLAALAALRPERFRLPEVARAYERWPLLRELVVALVVVAGVGSVLNDSGIIIAVMVVVVGTAMIVPGFLAREAPRRPASALPEPGIRHMPTMLLTVGGGLLLVVLLVSTVLASGGLRPTSSAAPAGGEAAVTRADAIATDRPLVVVGTTGVTWSDVTAATTPNLHALLTDGAGAGGVAQPTGAASRCTVGGWLALSAGQLAEVATQRAPDGTWECPTAQPVTSTEAADGAHVEGWDELVALQHGSGYQARLGVLGDALTGDVAGASSGASTSTVCATAVGPGAAIALADSRGDVARYRDLARATTPGSDAFACPVTVVDAGDATTPTVDPDLPAEERAALRASLRTDRLAAVDATVGAVLDATPTGTTVLVVDVAGTPGTRPALGATLVRPSFDGPEQARYVTSAATRTDGVARVLDVPATVLDAAGVATPARIQDTPLAWGSPRPPDATSTADALADLTTRDHVRRAVYTAFVDVPLYAGLAIAGLCLLLAPRAARATGDRARARWARGAHWARGAALVVAAVPTAAFLVSLTGWWRFANQTLAIVVSTVLATAAVAALGALAPRRPVWLGPGIVAGITFAVLTLDALVGTPLNRASPLGSAPTFGARFYGFGNPTFSVYAVAALVLAAALAQWLVARGRRYVAATVVGVIGVVTMVVDVWPTLGADLGGGLVVVPAFAVLGLAASGARVTWRRFLLVAAAGVGLVAAVGVLDWLRPADERSHLGRFVGQVVDGSAWETLLRKAGYAARSVLGGVPVWLTILVLVATALVLFWPRRFTPGWFARTEAAWPLVRPTVLALWIVCVAGSLVNDFGVRIALIALIPAVPLLTVAALHAAADGTGTEEVPGSREGTPGAAPDAAGSEPEDSTSRVQSAAR</sequence>
<feature type="transmembrane region" description="Helical" evidence="2">
    <location>
        <begin position="680"/>
        <end position="699"/>
    </location>
</feature>
<reference evidence="3" key="1">
    <citation type="submission" date="2024-06" db="EMBL/GenBank/DDBJ databases">
        <title>Complete genome sequence of the cellulolytic actinobacterium, Cellulosimicrobium ES-005.</title>
        <authorList>
            <person name="Matthews C.T."/>
            <person name="Underwood K.D."/>
            <person name="Ghanchi K.M."/>
            <person name="Fields S.D."/>
            <person name="Gardner S.G."/>
        </authorList>
    </citation>
    <scope>NUCLEOTIDE SEQUENCE</scope>
    <source>
        <strain evidence="3">ES-005</strain>
    </source>
</reference>
<feature type="transmembrane region" description="Helical" evidence="2">
    <location>
        <begin position="396"/>
        <end position="418"/>
    </location>
</feature>
<feature type="region of interest" description="Disordered" evidence="1">
    <location>
        <begin position="1"/>
        <end position="20"/>
    </location>
</feature>
<feature type="transmembrane region" description="Helical" evidence="2">
    <location>
        <begin position="539"/>
        <end position="561"/>
    </location>
</feature>
<feature type="transmembrane region" description="Helical" evidence="2">
    <location>
        <begin position="1388"/>
        <end position="1408"/>
    </location>
</feature>
<evidence type="ECO:0000256" key="1">
    <source>
        <dbReference type="SAM" id="MobiDB-lite"/>
    </source>
</evidence>
<dbReference type="RefSeq" id="WP_353707388.1">
    <property type="nucleotide sequence ID" value="NZ_CP159290.1"/>
</dbReference>
<evidence type="ECO:0000256" key="2">
    <source>
        <dbReference type="SAM" id="Phobius"/>
    </source>
</evidence>
<feature type="compositionally biased region" description="Low complexity" evidence="1">
    <location>
        <begin position="50"/>
        <end position="77"/>
    </location>
</feature>
<dbReference type="InterPro" id="IPR006311">
    <property type="entry name" value="TAT_signal"/>
</dbReference>
<organism evidence="3">
    <name type="scientific">Cellulosimicrobium sp. ES-005</name>
    <dbReference type="NCBI Taxonomy" id="3163031"/>
    <lineage>
        <taxon>Bacteria</taxon>
        <taxon>Bacillati</taxon>
        <taxon>Actinomycetota</taxon>
        <taxon>Actinomycetes</taxon>
        <taxon>Micrococcales</taxon>
        <taxon>Promicromonosporaceae</taxon>
        <taxon>Cellulosimicrobium</taxon>
    </lineage>
</organism>
<gene>
    <name evidence="3" type="ORF">ABRQ22_15600</name>
</gene>
<dbReference type="PROSITE" id="PS51318">
    <property type="entry name" value="TAT"/>
    <property type="match status" value="1"/>
</dbReference>
<dbReference type="EMBL" id="CP159290">
    <property type="protein sequence ID" value="XCH29005.1"/>
    <property type="molecule type" value="Genomic_DNA"/>
</dbReference>
<proteinExistence type="predicted"/>
<feature type="transmembrane region" description="Helical" evidence="2">
    <location>
        <begin position="742"/>
        <end position="762"/>
    </location>
</feature>
<feature type="transmembrane region" description="Helical" evidence="2">
    <location>
        <begin position="719"/>
        <end position="736"/>
    </location>
</feature>
<feature type="transmembrane region" description="Helical" evidence="2">
    <location>
        <begin position="438"/>
        <end position="458"/>
    </location>
</feature>
<keyword evidence="2" id="KW-0472">Membrane</keyword>
<feature type="transmembrane region" description="Helical" evidence="2">
    <location>
        <begin position="1361"/>
        <end position="1381"/>
    </location>
</feature>
<feature type="region of interest" description="Disordered" evidence="1">
    <location>
        <begin position="138"/>
        <end position="181"/>
    </location>
</feature>
<feature type="transmembrane region" description="Helical" evidence="2">
    <location>
        <begin position="1448"/>
        <end position="1468"/>
    </location>
</feature>
<feature type="transmembrane region" description="Helical" evidence="2">
    <location>
        <begin position="783"/>
        <end position="804"/>
    </location>
</feature>
<keyword evidence="2" id="KW-1133">Transmembrane helix</keyword>
<feature type="transmembrane region" description="Helical" evidence="2">
    <location>
        <begin position="1336"/>
        <end position="1355"/>
    </location>
</feature>
<name>A0AAU8FYI7_9MICO</name>